<gene>
    <name evidence="2" type="ORF">GCM10023320_53890</name>
</gene>
<reference evidence="3" key="1">
    <citation type="journal article" date="2019" name="Int. J. Syst. Evol. Microbiol.">
        <title>The Global Catalogue of Microorganisms (GCM) 10K type strain sequencing project: providing services to taxonomists for standard genome sequencing and annotation.</title>
        <authorList>
            <consortium name="The Broad Institute Genomics Platform"/>
            <consortium name="The Broad Institute Genome Sequencing Center for Infectious Disease"/>
            <person name="Wu L."/>
            <person name="Ma J."/>
        </authorList>
    </citation>
    <scope>NUCLEOTIDE SEQUENCE [LARGE SCALE GENOMIC DNA]</scope>
    <source>
        <strain evidence="3">JCM 18302</strain>
    </source>
</reference>
<comment type="caution">
    <text evidence="2">The sequence shown here is derived from an EMBL/GenBank/DDBJ whole genome shotgun (WGS) entry which is preliminary data.</text>
</comment>
<evidence type="ECO:0000313" key="3">
    <source>
        <dbReference type="Proteomes" id="UP001500804"/>
    </source>
</evidence>
<evidence type="ECO:0000256" key="1">
    <source>
        <dbReference type="SAM" id="MobiDB-lite"/>
    </source>
</evidence>
<feature type="region of interest" description="Disordered" evidence="1">
    <location>
        <begin position="26"/>
        <end position="45"/>
    </location>
</feature>
<dbReference type="Proteomes" id="UP001500804">
    <property type="component" value="Unassembled WGS sequence"/>
</dbReference>
<organism evidence="2 3">
    <name type="scientific">Pseudonocardia adelaidensis</name>
    <dbReference type="NCBI Taxonomy" id="648754"/>
    <lineage>
        <taxon>Bacteria</taxon>
        <taxon>Bacillati</taxon>
        <taxon>Actinomycetota</taxon>
        <taxon>Actinomycetes</taxon>
        <taxon>Pseudonocardiales</taxon>
        <taxon>Pseudonocardiaceae</taxon>
        <taxon>Pseudonocardia</taxon>
    </lineage>
</organism>
<dbReference type="RefSeq" id="WP_345608549.1">
    <property type="nucleotide sequence ID" value="NZ_BAABJO010000023.1"/>
</dbReference>
<evidence type="ECO:0000313" key="2">
    <source>
        <dbReference type="EMBL" id="GAA5131084.1"/>
    </source>
</evidence>
<accession>A0ABP9NQ71</accession>
<feature type="compositionally biased region" description="Low complexity" evidence="1">
    <location>
        <begin position="202"/>
        <end position="220"/>
    </location>
</feature>
<proteinExistence type="predicted"/>
<feature type="compositionally biased region" description="Pro residues" evidence="1">
    <location>
        <begin position="29"/>
        <end position="40"/>
    </location>
</feature>
<feature type="region of interest" description="Disordered" evidence="1">
    <location>
        <begin position="201"/>
        <end position="226"/>
    </location>
</feature>
<sequence length="226" mass="23356">MSVRLAGSPGDPCAGAADAAAKIHEAFTGPPPEPAPPPPHLGFAVGEPDAEMPAACGAFSNTVPETCRAPLSVPVPATAPDVLRASESLFAADMTCAVLHDAATPVLGDAIEVAAQMNAGGVGCIGLTNDAHLVYLGFFSHATAGEYCRDFEKNEVQIAGRTVTQCSGRGTFNLYLPAAPDPGAPASRWWRHASSRHAATCRGVPVTPTRPPWRGWRMGPPASPRT</sequence>
<protein>
    <submittedName>
        <fullName evidence="2">Uncharacterized protein</fullName>
    </submittedName>
</protein>
<name>A0ABP9NQ71_9PSEU</name>
<keyword evidence="3" id="KW-1185">Reference proteome</keyword>
<dbReference type="EMBL" id="BAABJO010000023">
    <property type="protein sequence ID" value="GAA5131084.1"/>
    <property type="molecule type" value="Genomic_DNA"/>
</dbReference>